<name>A0A1J4JRE5_9EUKA</name>
<dbReference type="EMBL" id="MLAK01000900">
    <property type="protein sequence ID" value="OHT01681.1"/>
    <property type="molecule type" value="Genomic_DNA"/>
</dbReference>
<evidence type="ECO:0000313" key="2">
    <source>
        <dbReference type="EMBL" id="OHT01681.1"/>
    </source>
</evidence>
<dbReference type="RefSeq" id="XP_068354817.1">
    <property type="nucleotide sequence ID" value="XM_068507929.1"/>
</dbReference>
<dbReference type="PRINTS" id="PR00114">
    <property type="entry name" value="STPHPHTASE"/>
</dbReference>
<evidence type="ECO:0000259" key="1">
    <source>
        <dbReference type="SMART" id="SM00156"/>
    </source>
</evidence>
<dbReference type="VEuPathDB" id="TrichDB:TRFO_31424"/>
<dbReference type="PANTHER" id="PTHR11668:SF494">
    <property type="entry name" value="PROTEIN PHOSPHATASE, PUTATIVE-RELATED"/>
    <property type="match status" value="1"/>
</dbReference>
<proteinExistence type="predicted"/>
<dbReference type="InterPro" id="IPR050341">
    <property type="entry name" value="PP1_catalytic_subunit"/>
</dbReference>
<evidence type="ECO:0000313" key="3">
    <source>
        <dbReference type="Proteomes" id="UP000179807"/>
    </source>
</evidence>
<dbReference type="OrthoDB" id="5855022at2759"/>
<dbReference type="InterPro" id="IPR029052">
    <property type="entry name" value="Metallo-depent_PP-like"/>
</dbReference>
<sequence length="249" mass="28224">MIKSAFPRTRCHTGTHIYIVFNWLPLAGVVGEYFCVHGGIAPSLQNIAKIDKIVRPLDLNKNSMVYNMLWSDPTDASKSFLESGRGSIQQYGQIAVEEFLAANNLKGMIRGHQYISNGIKREFNKTVFTVFSASSYKHPKGNKCGLLTVTEKSELKFTIYDSFPRFKREDALFYTHNENRIPTFVETSLARATTDQTTKNIPSTFADLKYGKNIKTGIFHKRMVPQRIRLTRFSASSRVKPIIPIHPIG</sequence>
<feature type="domain" description="Serine/threonine specific protein phosphatases" evidence="1">
    <location>
        <begin position="1"/>
        <end position="164"/>
    </location>
</feature>
<protein>
    <submittedName>
        <fullName evidence="2">Protein phosphatase-7</fullName>
    </submittedName>
</protein>
<dbReference type="GO" id="GO:0005737">
    <property type="term" value="C:cytoplasm"/>
    <property type="evidence" value="ECO:0007669"/>
    <property type="project" value="TreeGrafter"/>
</dbReference>
<dbReference type="PANTHER" id="PTHR11668">
    <property type="entry name" value="SERINE/THREONINE PROTEIN PHOSPHATASE"/>
    <property type="match status" value="1"/>
</dbReference>
<dbReference type="Proteomes" id="UP000179807">
    <property type="component" value="Unassembled WGS sequence"/>
</dbReference>
<keyword evidence="3" id="KW-1185">Reference proteome</keyword>
<dbReference type="Gene3D" id="3.60.21.10">
    <property type="match status" value="1"/>
</dbReference>
<accession>A0A1J4JRE5</accession>
<dbReference type="SMART" id="SM00156">
    <property type="entry name" value="PP2Ac"/>
    <property type="match status" value="1"/>
</dbReference>
<dbReference type="GO" id="GO:0005634">
    <property type="term" value="C:nucleus"/>
    <property type="evidence" value="ECO:0007669"/>
    <property type="project" value="TreeGrafter"/>
</dbReference>
<dbReference type="CDD" id="cd00144">
    <property type="entry name" value="MPP_PPP_family"/>
    <property type="match status" value="1"/>
</dbReference>
<comment type="caution">
    <text evidence="2">The sequence shown here is derived from an EMBL/GenBank/DDBJ whole genome shotgun (WGS) entry which is preliminary data.</text>
</comment>
<dbReference type="InterPro" id="IPR004843">
    <property type="entry name" value="Calcineurin-like_PHP"/>
</dbReference>
<dbReference type="AlphaFoldDB" id="A0A1J4JRE5"/>
<dbReference type="GO" id="GO:0004722">
    <property type="term" value="F:protein serine/threonine phosphatase activity"/>
    <property type="evidence" value="ECO:0007669"/>
    <property type="project" value="TreeGrafter"/>
</dbReference>
<dbReference type="GeneID" id="94842633"/>
<reference evidence="2" key="1">
    <citation type="submission" date="2016-10" db="EMBL/GenBank/DDBJ databases">
        <authorList>
            <person name="Benchimol M."/>
            <person name="Almeida L.G."/>
            <person name="Vasconcelos A.T."/>
            <person name="Perreira-Neves A."/>
            <person name="Rosa I.A."/>
            <person name="Tasca T."/>
            <person name="Bogo M.R."/>
            <person name="de Souza W."/>
        </authorList>
    </citation>
    <scope>NUCLEOTIDE SEQUENCE [LARGE SCALE GENOMIC DNA]</scope>
    <source>
        <strain evidence="2">K</strain>
    </source>
</reference>
<dbReference type="InterPro" id="IPR006186">
    <property type="entry name" value="Ser/Thr-sp_prot-phosphatase"/>
</dbReference>
<dbReference type="Pfam" id="PF00149">
    <property type="entry name" value="Metallophos"/>
    <property type="match status" value="1"/>
</dbReference>
<organism evidence="2 3">
    <name type="scientific">Tritrichomonas foetus</name>
    <dbReference type="NCBI Taxonomy" id="1144522"/>
    <lineage>
        <taxon>Eukaryota</taxon>
        <taxon>Metamonada</taxon>
        <taxon>Parabasalia</taxon>
        <taxon>Tritrichomonadida</taxon>
        <taxon>Tritrichomonadidae</taxon>
        <taxon>Tritrichomonas</taxon>
    </lineage>
</organism>
<gene>
    <name evidence="2" type="ORF">TRFO_31424</name>
</gene>
<dbReference type="SUPFAM" id="SSF56300">
    <property type="entry name" value="Metallo-dependent phosphatases"/>
    <property type="match status" value="1"/>
</dbReference>